<evidence type="ECO:0000313" key="2">
    <source>
        <dbReference type="Proteomes" id="UP000587527"/>
    </source>
</evidence>
<keyword evidence="2" id="KW-1185">Reference proteome</keyword>
<dbReference type="EMBL" id="JACHMN010000003">
    <property type="protein sequence ID" value="MBB5874128.1"/>
    <property type="molecule type" value="Genomic_DNA"/>
</dbReference>
<protein>
    <submittedName>
        <fullName evidence="1">Uncharacterized protein</fullName>
    </submittedName>
</protein>
<proteinExistence type="predicted"/>
<reference evidence="1 2" key="1">
    <citation type="submission" date="2020-08" db="EMBL/GenBank/DDBJ databases">
        <title>Sequencing the genomes of 1000 actinobacteria strains.</title>
        <authorList>
            <person name="Klenk H.-P."/>
        </authorList>
    </citation>
    <scope>NUCLEOTIDE SEQUENCE [LARGE SCALE GENOMIC DNA]</scope>
    <source>
        <strain evidence="1 2">DSM 45362</strain>
    </source>
</reference>
<dbReference type="Proteomes" id="UP000587527">
    <property type="component" value="Unassembled WGS sequence"/>
</dbReference>
<accession>A0A841C2Y5</accession>
<sequence>MATDIRPRDDEQYDESAAYRWTERAYELLSSGDLQGRAFAADGVLSSHVWGPCPRCGHQLDDRQVHTALVDELRWPGRRPATKGTPPPIQLPVDIACGCTHTHPHAPGDTTGCGVSFRVELTVRVTS</sequence>
<dbReference type="RefSeq" id="WP_184845991.1">
    <property type="nucleotide sequence ID" value="NZ_JACHMN010000003.1"/>
</dbReference>
<organism evidence="1 2">
    <name type="scientific">Allocatelliglobosispora scoriae</name>
    <dbReference type="NCBI Taxonomy" id="643052"/>
    <lineage>
        <taxon>Bacteria</taxon>
        <taxon>Bacillati</taxon>
        <taxon>Actinomycetota</taxon>
        <taxon>Actinomycetes</taxon>
        <taxon>Micromonosporales</taxon>
        <taxon>Micromonosporaceae</taxon>
        <taxon>Allocatelliglobosispora</taxon>
    </lineage>
</organism>
<name>A0A841C2Y5_9ACTN</name>
<comment type="caution">
    <text evidence="1">The sequence shown here is derived from an EMBL/GenBank/DDBJ whole genome shotgun (WGS) entry which is preliminary data.</text>
</comment>
<evidence type="ECO:0000313" key="1">
    <source>
        <dbReference type="EMBL" id="MBB5874128.1"/>
    </source>
</evidence>
<dbReference type="AlphaFoldDB" id="A0A841C2Y5"/>
<gene>
    <name evidence="1" type="ORF">F4553_007562</name>
</gene>